<evidence type="ECO:0000313" key="2">
    <source>
        <dbReference type="EMBL" id="KEH34363.1"/>
    </source>
</evidence>
<dbReference type="EMBL" id="CM001219">
    <property type="protein sequence ID" value="KEH34363.1"/>
    <property type="molecule type" value="Genomic_DNA"/>
</dbReference>
<name>A0A072UZ52_MEDTR</name>
<gene>
    <name evidence="2" type="ordered locus">MTR_3g465210</name>
</gene>
<accession>A0A072UZ52</accession>
<dbReference type="Proteomes" id="UP000002051">
    <property type="component" value="Chromosome 3"/>
</dbReference>
<dbReference type="HOGENOM" id="CLU_974432_0_0_1"/>
<keyword evidence="4" id="KW-1185">Reference proteome</keyword>
<feature type="compositionally biased region" description="Basic and acidic residues" evidence="1">
    <location>
        <begin position="245"/>
        <end position="254"/>
    </location>
</feature>
<evidence type="ECO:0000256" key="1">
    <source>
        <dbReference type="SAM" id="MobiDB-lite"/>
    </source>
</evidence>
<reference evidence="3" key="3">
    <citation type="submission" date="2015-04" db="UniProtKB">
        <authorList>
            <consortium name="EnsemblPlants"/>
        </authorList>
    </citation>
    <scope>IDENTIFICATION</scope>
    <source>
        <strain evidence="3">cv. Jemalong A17</strain>
    </source>
</reference>
<feature type="compositionally biased region" description="Acidic residues" evidence="1">
    <location>
        <begin position="235"/>
        <end position="244"/>
    </location>
</feature>
<evidence type="ECO:0000313" key="3">
    <source>
        <dbReference type="EnsemblPlants" id="KEH34363"/>
    </source>
</evidence>
<proteinExistence type="predicted"/>
<organism evidence="2 4">
    <name type="scientific">Medicago truncatula</name>
    <name type="common">Barrel medic</name>
    <name type="synonym">Medicago tribuloides</name>
    <dbReference type="NCBI Taxonomy" id="3880"/>
    <lineage>
        <taxon>Eukaryota</taxon>
        <taxon>Viridiplantae</taxon>
        <taxon>Streptophyta</taxon>
        <taxon>Embryophyta</taxon>
        <taxon>Tracheophyta</taxon>
        <taxon>Spermatophyta</taxon>
        <taxon>Magnoliopsida</taxon>
        <taxon>eudicotyledons</taxon>
        <taxon>Gunneridae</taxon>
        <taxon>Pentapetalae</taxon>
        <taxon>rosids</taxon>
        <taxon>fabids</taxon>
        <taxon>Fabales</taxon>
        <taxon>Fabaceae</taxon>
        <taxon>Papilionoideae</taxon>
        <taxon>50 kb inversion clade</taxon>
        <taxon>NPAAA clade</taxon>
        <taxon>Hologalegina</taxon>
        <taxon>IRL clade</taxon>
        <taxon>Trifolieae</taxon>
        <taxon>Medicago</taxon>
    </lineage>
</organism>
<dbReference type="EnsemblPlants" id="KEH34363">
    <property type="protein sequence ID" value="KEH34363"/>
    <property type="gene ID" value="MTR_3g465210"/>
</dbReference>
<dbReference type="AlphaFoldDB" id="A0A072UZ52"/>
<protein>
    <submittedName>
        <fullName evidence="2 3">Uncharacterized protein</fullName>
    </submittedName>
</protein>
<sequence>MHVDVQTPSNKVDEAIANKDAIHTQAVGNKPAMLSVHSDAQEAPFVSLSDLEDGEVAAKDNNDSEALIIEHSSTAQHQNNGDNLNITLHNSFELLENDAEHVTGEAKPCDEEPTPTILVMQLDKNPNVGGSNPVLDPVNRRQTFPITSPYSLDQSSNIGRLSFPNVTAVSLDDARDPIFHDNLTPQPIISPIITTDEILGQDKRKVHFIAGPKNLSAACLKDGKILSKFWGDEDTDATDSTLEPDTDHEAHKSNCQRSLEHDIDTDGTLANLKETHSADPYLLQHS</sequence>
<evidence type="ECO:0000313" key="4">
    <source>
        <dbReference type="Proteomes" id="UP000002051"/>
    </source>
</evidence>
<reference evidence="2 4" key="1">
    <citation type="journal article" date="2011" name="Nature">
        <title>The Medicago genome provides insight into the evolution of rhizobial symbioses.</title>
        <authorList>
            <person name="Young N.D."/>
            <person name="Debelle F."/>
            <person name="Oldroyd G.E."/>
            <person name="Geurts R."/>
            <person name="Cannon S.B."/>
            <person name="Udvardi M.K."/>
            <person name="Benedito V.A."/>
            <person name="Mayer K.F."/>
            <person name="Gouzy J."/>
            <person name="Schoof H."/>
            <person name="Van de Peer Y."/>
            <person name="Proost S."/>
            <person name="Cook D.R."/>
            <person name="Meyers B.C."/>
            <person name="Spannagl M."/>
            <person name="Cheung F."/>
            <person name="De Mita S."/>
            <person name="Krishnakumar V."/>
            <person name="Gundlach H."/>
            <person name="Zhou S."/>
            <person name="Mudge J."/>
            <person name="Bharti A.K."/>
            <person name="Murray J.D."/>
            <person name="Naoumkina M.A."/>
            <person name="Rosen B."/>
            <person name="Silverstein K.A."/>
            <person name="Tang H."/>
            <person name="Rombauts S."/>
            <person name="Zhao P.X."/>
            <person name="Zhou P."/>
            <person name="Barbe V."/>
            <person name="Bardou P."/>
            <person name="Bechner M."/>
            <person name="Bellec A."/>
            <person name="Berger A."/>
            <person name="Berges H."/>
            <person name="Bidwell S."/>
            <person name="Bisseling T."/>
            <person name="Choisne N."/>
            <person name="Couloux A."/>
            <person name="Denny R."/>
            <person name="Deshpande S."/>
            <person name="Dai X."/>
            <person name="Doyle J.J."/>
            <person name="Dudez A.M."/>
            <person name="Farmer A.D."/>
            <person name="Fouteau S."/>
            <person name="Franken C."/>
            <person name="Gibelin C."/>
            <person name="Gish J."/>
            <person name="Goldstein S."/>
            <person name="Gonzalez A.J."/>
            <person name="Green P.J."/>
            <person name="Hallab A."/>
            <person name="Hartog M."/>
            <person name="Hua A."/>
            <person name="Humphray S.J."/>
            <person name="Jeong D.H."/>
            <person name="Jing Y."/>
            <person name="Jocker A."/>
            <person name="Kenton S.M."/>
            <person name="Kim D.J."/>
            <person name="Klee K."/>
            <person name="Lai H."/>
            <person name="Lang C."/>
            <person name="Lin S."/>
            <person name="Macmil S.L."/>
            <person name="Magdelenat G."/>
            <person name="Matthews L."/>
            <person name="McCorrison J."/>
            <person name="Monaghan E.L."/>
            <person name="Mun J.H."/>
            <person name="Najar F.Z."/>
            <person name="Nicholson C."/>
            <person name="Noirot C."/>
            <person name="O'Bleness M."/>
            <person name="Paule C.R."/>
            <person name="Poulain J."/>
            <person name="Prion F."/>
            <person name="Qin B."/>
            <person name="Qu C."/>
            <person name="Retzel E.F."/>
            <person name="Riddle C."/>
            <person name="Sallet E."/>
            <person name="Samain S."/>
            <person name="Samson N."/>
            <person name="Sanders I."/>
            <person name="Saurat O."/>
            <person name="Scarpelli C."/>
            <person name="Schiex T."/>
            <person name="Segurens B."/>
            <person name="Severin A.J."/>
            <person name="Sherrier D.J."/>
            <person name="Shi R."/>
            <person name="Sims S."/>
            <person name="Singer S.R."/>
            <person name="Sinharoy S."/>
            <person name="Sterck L."/>
            <person name="Viollet A."/>
            <person name="Wang B.B."/>
            <person name="Wang K."/>
            <person name="Wang M."/>
            <person name="Wang X."/>
            <person name="Warfsmann J."/>
            <person name="Weissenbach J."/>
            <person name="White D.D."/>
            <person name="White J.D."/>
            <person name="Wiley G.B."/>
            <person name="Wincker P."/>
            <person name="Xing Y."/>
            <person name="Yang L."/>
            <person name="Yao Z."/>
            <person name="Ying F."/>
            <person name="Zhai J."/>
            <person name="Zhou L."/>
            <person name="Zuber A."/>
            <person name="Denarie J."/>
            <person name="Dixon R.A."/>
            <person name="May G.D."/>
            <person name="Schwartz D.C."/>
            <person name="Rogers J."/>
            <person name="Quetier F."/>
            <person name="Town C.D."/>
            <person name="Roe B.A."/>
        </authorList>
    </citation>
    <scope>NUCLEOTIDE SEQUENCE [LARGE SCALE GENOMIC DNA]</scope>
    <source>
        <strain evidence="2">A17</strain>
        <strain evidence="3 4">cv. Jemalong A17</strain>
    </source>
</reference>
<reference evidence="2 4" key="2">
    <citation type="journal article" date="2014" name="BMC Genomics">
        <title>An improved genome release (version Mt4.0) for the model legume Medicago truncatula.</title>
        <authorList>
            <person name="Tang H."/>
            <person name="Krishnakumar V."/>
            <person name="Bidwell S."/>
            <person name="Rosen B."/>
            <person name="Chan A."/>
            <person name="Zhou S."/>
            <person name="Gentzbittel L."/>
            <person name="Childs K.L."/>
            <person name="Yandell M."/>
            <person name="Gundlach H."/>
            <person name="Mayer K.F."/>
            <person name="Schwartz D.C."/>
            <person name="Town C.D."/>
        </authorList>
    </citation>
    <scope>GENOME REANNOTATION</scope>
    <source>
        <strain evidence="2">A17</strain>
        <strain evidence="3 4">cv. Jemalong A17</strain>
    </source>
</reference>
<feature type="region of interest" description="Disordered" evidence="1">
    <location>
        <begin position="235"/>
        <end position="254"/>
    </location>
</feature>